<name>A0A365GZR3_9ACTN</name>
<keyword evidence="7" id="KW-1185">Reference proteome</keyword>
<dbReference type="Proteomes" id="UP000251891">
    <property type="component" value="Unassembled WGS sequence"/>
</dbReference>
<comment type="caution">
    <text evidence="6">The sequence shown here is derived from an EMBL/GenBank/DDBJ whole genome shotgun (WGS) entry which is preliminary data.</text>
</comment>
<keyword evidence="2 4" id="KW-0378">Hydrolase</keyword>
<comment type="similarity">
    <text evidence="1 4">Belongs to the glycosyl hydrolase 26 family.</text>
</comment>
<dbReference type="PROSITE" id="PS51764">
    <property type="entry name" value="GH26"/>
    <property type="match status" value="1"/>
</dbReference>
<evidence type="ECO:0000256" key="3">
    <source>
        <dbReference type="ARBA" id="ARBA00023295"/>
    </source>
</evidence>
<gene>
    <name evidence="6" type="ORF">DPM19_26285</name>
</gene>
<sequence>MLAMAVIPATGCTDDAGAVPKITSTARPGVAPTPPAQGAYFGATVAAPGDPSARQRDRAAELVRLEEALGRKADIAHTYRSWAQPFPQAADLKMLDGTRFLLVSWSGGDTREIAAGRHDALIRDRARAIKATGKPIFLRWEREMDRPGLRAKVHSPADYIAAWKHLREVFRGQGVHNVAWVWCPTAAGSGAAGAYYPGDDQVDWICTGAFPGVEHDYRDLADSLLKFLDWAEERPKPIMIGEFGVPRAYRERRAEWLRSAAQTLQNPRIKAVVYYNSDAGSRDDPRRQYTVTGDPTATAALRELATSPYFNPRSLPVDSG</sequence>
<dbReference type="OrthoDB" id="9816550at2"/>
<organism evidence="6 7">
    <name type="scientific">Actinomadura craniellae</name>
    <dbReference type="NCBI Taxonomy" id="2231787"/>
    <lineage>
        <taxon>Bacteria</taxon>
        <taxon>Bacillati</taxon>
        <taxon>Actinomycetota</taxon>
        <taxon>Actinomycetes</taxon>
        <taxon>Streptosporangiales</taxon>
        <taxon>Thermomonosporaceae</taxon>
        <taxon>Actinomadura</taxon>
    </lineage>
</organism>
<evidence type="ECO:0000313" key="6">
    <source>
        <dbReference type="EMBL" id="RAY12311.1"/>
    </source>
</evidence>
<evidence type="ECO:0000259" key="5">
    <source>
        <dbReference type="PROSITE" id="PS51764"/>
    </source>
</evidence>
<dbReference type="EMBL" id="QLYX01000014">
    <property type="protein sequence ID" value="RAY12311.1"/>
    <property type="molecule type" value="Genomic_DNA"/>
</dbReference>
<dbReference type="SUPFAM" id="SSF51445">
    <property type="entry name" value="(Trans)glycosidases"/>
    <property type="match status" value="1"/>
</dbReference>
<dbReference type="GO" id="GO:0016985">
    <property type="term" value="F:mannan endo-1,4-beta-mannosidase activity"/>
    <property type="evidence" value="ECO:0007669"/>
    <property type="project" value="InterPro"/>
</dbReference>
<feature type="domain" description="GH26" evidence="5">
    <location>
        <begin position="21"/>
        <end position="314"/>
    </location>
</feature>
<dbReference type="InterPro" id="IPR022790">
    <property type="entry name" value="GH26_dom"/>
</dbReference>
<feature type="active site" description="Nucleophile" evidence="4">
    <location>
        <position position="242"/>
    </location>
</feature>
<dbReference type="Gene3D" id="3.20.20.80">
    <property type="entry name" value="Glycosidases"/>
    <property type="match status" value="1"/>
</dbReference>
<evidence type="ECO:0000313" key="7">
    <source>
        <dbReference type="Proteomes" id="UP000251891"/>
    </source>
</evidence>
<feature type="active site" description="Proton donor" evidence="4">
    <location>
        <position position="143"/>
    </location>
</feature>
<dbReference type="PANTHER" id="PTHR40079:SF4">
    <property type="entry name" value="GH26 DOMAIN-CONTAINING PROTEIN-RELATED"/>
    <property type="match status" value="1"/>
</dbReference>
<dbReference type="GO" id="GO:0006080">
    <property type="term" value="P:substituted mannan metabolic process"/>
    <property type="evidence" value="ECO:0007669"/>
    <property type="project" value="InterPro"/>
</dbReference>
<dbReference type="PANTHER" id="PTHR40079">
    <property type="entry name" value="MANNAN ENDO-1,4-BETA-MANNOSIDASE E-RELATED"/>
    <property type="match status" value="1"/>
</dbReference>
<evidence type="ECO:0000256" key="4">
    <source>
        <dbReference type="PROSITE-ProRule" id="PRU01100"/>
    </source>
</evidence>
<evidence type="ECO:0000256" key="1">
    <source>
        <dbReference type="ARBA" id="ARBA00007754"/>
    </source>
</evidence>
<keyword evidence="3 4" id="KW-0326">Glycosidase</keyword>
<dbReference type="InterPro" id="IPR000805">
    <property type="entry name" value="Glyco_hydro_26"/>
</dbReference>
<dbReference type="AlphaFoldDB" id="A0A365GZR3"/>
<protein>
    <recommendedName>
        <fullName evidence="5">GH26 domain-containing protein</fullName>
    </recommendedName>
</protein>
<accession>A0A365GZR3</accession>
<reference evidence="6 7" key="1">
    <citation type="submission" date="2018-06" db="EMBL/GenBank/DDBJ databases">
        <title>Actinomadura craniellae sp. nov. isolated from marine sponge Craniella sp.</title>
        <authorList>
            <person name="Li L."/>
            <person name="Xu Q.H."/>
            <person name="Lin H.W."/>
            <person name="Lu Y.H."/>
        </authorList>
    </citation>
    <scope>NUCLEOTIDE SEQUENCE [LARGE SCALE GENOMIC DNA]</scope>
    <source>
        <strain evidence="6 7">LHW63021</strain>
    </source>
</reference>
<evidence type="ECO:0000256" key="2">
    <source>
        <dbReference type="ARBA" id="ARBA00022801"/>
    </source>
</evidence>
<proteinExistence type="inferred from homology"/>
<dbReference type="InterPro" id="IPR017853">
    <property type="entry name" value="GH"/>
</dbReference>